<keyword evidence="4 6" id="KW-0472">Membrane</keyword>
<evidence type="ECO:0000256" key="6">
    <source>
        <dbReference type="SAM" id="Phobius"/>
    </source>
</evidence>
<comment type="subcellular location">
    <subcellularLocation>
        <location evidence="1">Endomembrane system</location>
        <topology evidence="1">Multi-pass membrane protein</topology>
    </subcellularLocation>
</comment>
<dbReference type="InterPro" id="IPR052964">
    <property type="entry name" value="Sporulation_signal_mat"/>
</dbReference>
<keyword evidence="3 6" id="KW-1133">Transmembrane helix</keyword>
<protein>
    <recommendedName>
        <fullName evidence="7">HTTM-like domain-containing protein</fullName>
    </recommendedName>
</protein>
<feature type="transmembrane region" description="Helical" evidence="6">
    <location>
        <begin position="276"/>
        <end position="295"/>
    </location>
</feature>
<dbReference type="Proteomes" id="UP001219605">
    <property type="component" value="Chromosome"/>
</dbReference>
<evidence type="ECO:0000313" key="8">
    <source>
        <dbReference type="EMBL" id="WDZ86560.1"/>
    </source>
</evidence>
<dbReference type="InterPro" id="IPR011020">
    <property type="entry name" value="HTTM-like"/>
</dbReference>
<dbReference type="EMBL" id="CP118615">
    <property type="protein sequence ID" value="WDZ86560.1"/>
    <property type="molecule type" value="Genomic_DNA"/>
</dbReference>
<evidence type="ECO:0000256" key="4">
    <source>
        <dbReference type="ARBA" id="ARBA00023136"/>
    </source>
</evidence>
<gene>
    <name evidence="8" type="ORF">PVK37_09270</name>
</gene>
<reference evidence="8 9" key="1">
    <citation type="submission" date="2023-02" db="EMBL/GenBank/DDBJ databases">
        <authorList>
            <person name="Mo P."/>
        </authorList>
    </citation>
    <scope>NUCLEOTIDE SEQUENCE [LARGE SCALE GENOMIC DNA]</scope>
    <source>
        <strain evidence="8 9">HUAS 3</strain>
    </source>
</reference>
<keyword evidence="2 6" id="KW-0812">Transmembrane</keyword>
<dbReference type="RefSeq" id="WP_275033395.1">
    <property type="nucleotide sequence ID" value="NZ_CP118615.1"/>
</dbReference>
<dbReference type="PANTHER" id="PTHR39535:SF2">
    <property type="entry name" value="HTTM DOMAIN-CONTAINING PROTEIN"/>
    <property type="match status" value="1"/>
</dbReference>
<feature type="transmembrane region" description="Helical" evidence="6">
    <location>
        <begin position="247"/>
        <end position="269"/>
    </location>
</feature>
<proteinExistence type="predicted"/>
<evidence type="ECO:0000259" key="7">
    <source>
        <dbReference type="SMART" id="SM00752"/>
    </source>
</evidence>
<evidence type="ECO:0000256" key="2">
    <source>
        <dbReference type="ARBA" id="ARBA00022692"/>
    </source>
</evidence>
<dbReference type="SMART" id="SM00752">
    <property type="entry name" value="HTTM"/>
    <property type="match status" value="1"/>
</dbReference>
<evidence type="ECO:0000256" key="5">
    <source>
        <dbReference type="SAM" id="MobiDB-lite"/>
    </source>
</evidence>
<sequence>MLTGRPSGISVPVPWGSWLGLARTLLATATAATLVFSDADTLFTPILGRGAGPHCAGPAGIGAFCLAGPEHADLVRWACVAVLLVVASGWRPRFTALPHWWIAFSVSTSVSIPDGGEQVNQVITLLLVPVLLADPRRWHWLPPPSPDRVVRAPDGRAPRGEDTDGRDGNGRRDVVGGRGAVLVALAVVLLVAIRIQVAGIYFQASVAKFSKAEWADGTVMYYWLNHHSFGAPDWLQPVTDALVDRPVSLALLTWTPLFVEFSLAVSLLLRPAVRWWLLPFGVLLHVGIAVLMGLWSFSLTMIAAQLLLLVPMGTHLPDTWRTVRKLVDRRRVRGGGGNAAGDAVEPPPPVRVAVPAGRA</sequence>
<accession>A0ABY7ZUB0</accession>
<evidence type="ECO:0000313" key="9">
    <source>
        <dbReference type="Proteomes" id="UP001219605"/>
    </source>
</evidence>
<evidence type="ECO:0000256" key="3">
    <source>
        <dbReference type="ARBA" id="ARBA00022989"/>
    </source>
</evidence>
<dbReference type="PANTHER" id="PTHR39535">
    <property type="entry name" value="SPORULATION-DELAYING PROTEIN SDPB"/>
    <property type="match status" value="1"/>
</dbReference>
<feature type="domain" description="HTTM-like" evidence="7">
    <location>
        <begin position="10"/>
        <end position="313"/>
    </location>
</feature>
<feature type="transmembrane region" description="Helical" evidence="6">
    <location>
        <begin position="180"/>
        <end position="202"/>
    </location>
</feature>
<organism evidence="8 9">
    <name type="scientific">Micromonospora cathayae</name>
    <dbReference type="NCBI Taxonomy" id="3028804"/>
    <lineage>
        <taxon>Bacteria</taxon>
        <taxon>Bacillati</taxon>
        <taxon>Actinomycetota</taxon>
        <taxon>Actinomycetes</taxon>
        <taxon>Micromonosporales</taxon>
        <taxon>Micromonosporaceae</taxon>
        <taxon>Micromonospora</taxon>
    </lineage>
</organism>
<feature type="region of interest" description="Disordered" evidence="5">
    <location>
        <begin position="149"/>
        <end position="172"/>
    </location>
</feature>
<evidence type="ECO:0000256" key="1">
    <source>
        <dbReference type="ARBA" id="ARBA00004127"/>
    </source>
</evidence>
<name>A0ABY7ZUB0_9ACTN</name>
<keyword evidence="9" id="KW-1185">Reference proteome</keyword>